<comment type="function">
    <text evidence="5">Catalyzes the interconversion of L-alanine and D-alanine. May also act on other amino acids.</text>
</comment>
<feature type="binding site" evidence="5 7">
    <location>
        <position position="314"/>
    </location>
    <ligand>
        <name>substrate</name>
    </ligand>
</feature>
<sequence length="371" mass="41052">MFNETDYRPTRAIIDTTAVKHNVQRVISYLPNKTKLIAVVKSDGYGHGAVQISNAALEAGAEMLAVATPDEAITLRKHHHAVDILVMGPSPISFAKVAAEQGIMLTITSAAWVKQVNDQPQFDKKCKVHVKIDSGMGRIGVRTESELTNLTELINQSDHLSIEGTFTHFARADEKDAEPTRLQFKRFTQLVDCFPKKPRLVHASNSAATLMFPEYALDAVRFGVSLYGIAPSAAVEKKLPFVLEKAMSIETELAYVKKLPAGEQISYGGTYETEEDEWIGTLPIGYADGLKRSLEGQEVLIGGRRVPIVGTICMDQCMIKLPYEYPEGEKVILIGRQGDEEITIEEWAGRLGTIPYEIAVTFSARIPRVYR</sequence>
<dbReference type="GO" id="GO:0008784">
    <property type="term" value="F:alanine racemase activity"/>
    <property type="evidence" value="ECO:0007669"/>
    <property type="project" value="UniProtKB-UniRule"/>
</dbReference>
<dbReference type="InterPro" id="IPR001608">
    <property type="entry name" value="Ala_racemase_N"/>
</dbReference>
<dbReference type="UniPathway" id="UPA00042">
    <property type="reaction ID" value="UER00497"/>
</dbReference>
<dbReference type="InterPro" id="IPR000821">
    <property type="entry name" value="Ala_racemase"/>
</dbReference>
<evidence type="ECO:0000256" key="1">
    <source>
        <dbReference type="ARBA" id="ARBA00000316"/>
    </source>
</evidence>
<dbReference type="Pfam" id="PF00842">
    <property type="entry name" value="Ala_racemase_C"/>
    <property type="match status" value="1"/>
</dbReference>
<feature type="active site" description="Proton acceptor; specific for D-alanine" evidence="5">
    <location>
        <position position="41"/>
    </location>
</feature>
<gene>
    <name evidence="9" type="ORF">SAMN04244570_3117</name>
</gene>
<keyword evidence="3 5" id="KW-0663">Pyridoxal phosphate</keyword>
<comment type="similarity">
    <text evidence="5">Belongs to the alanine racemase family.</text>
</comment>
<dbReference type="PANTHER" id="PTHR30511">
    <property type="entry name" value="ALANINE RACEMASE"/>
    <property type="match status" value="1"/>
</dbReference>
<dbReference type="Proteomes" id="UP000190042">
    <property type="component" value="Unassembled WGS sequence"/>
</dbReference>
<dbReference type="GO" id="GO:0005829">
    <property type="term" value="C:cytosol"/>
    <property type="evidence" value="ECO:0007669"/>
    <property type="project" value="TreeGrafter"/>
</dbReference>
<feature type="active site" description="Proton acceptor; specific for L-alanine" evidence="5">
    <location>
        <position position="267"/>
    </location>
</feature>
<dbReference type="InterPro" id="IPR020622">
    <property type="entry name" value="Ala_racemase_pyridoxalP-BS"/>
</dbReference>
<evidence type="ECO:0000256" key="3">
    <source>
        <dbReference type="ARBA" id="ARBA00022898"/>
    </source>
</evidence>
<evidence type="ECO:0000259" key="8">
    <source>
        <dbReference type="SMART" id="SM01005"/>
    </source>
</evidence>
<feature type="domain" description="Alanine racemase C-terminal" evidence="8">
    <location>
        <begin position="246"/>
        <end position="371"/>
    </location>
</feature>
<dbReference type="CDD" id="cd00430">
    <property type="entry name" value="PLPDE_III_AR"/>
    <property type="match status" value="1"/>
</dbReference>
<evidence type="ECO:0000313" key="10">
    <source>
        <dbReference type="Proteomes" id="UP000190042"/>
    </source>
</evidence>
<dbReference type="PANTHER" id="PTHR30511:SF0">
    <property type="entry name" value="ALANINE RACEMASE, CATABOLIC-RELATED"/>
    <property type="match status" value="1"/>
</dbReference>
<dbReference type="SUPFAM" id="SSF51419">
    <property type="entry name" value="PLP-binding barrel"/>
    <property type="match status" value="1"/>
</dbReference>
<reference evidence="10" key="1">
    <citation type="submission" date="2017-02" db="EMBL/GenBank/DDBJ databases">
        <authorList>
            <person name="Varghese N."/>
            <person name="Submissions S."/>
        </authorList>
    </citation>
    <scope>NUCLEOTIDE SEQUENCE [LARGE SCALE GENOMIC DNA]</scope>
    <source>
        <strain evidence="10">DSM 23966</strain>
    </source>
</reference>
<dbReference type="GO" id="GO:0009252">
    <property type="term" value="P:peptidoglycan biosynthetic process"/>
    <property type="evidence" value="ECO:0007669"/>
    <property type="project" value="TreeGrafter"/>
</dbReference>
<name>A0A1T4YNE6_9BACL</name>
<dbReference type="PROSITE" id="PS00395">
    <property type="entry name" value="ALANINE_RACEMASE"/>
    <property type="match status" value="1"/>
</dbReference>
<evidence type="ECO:0000256" key="6">
    <source>
        <dbReference type="PIRSR" id="PIRSR600821-50"/>
    </source>
</evidence>
<comment type="catalytic activity">
    <reaction evidence="1 5">
        <text>L-alanine = D-alanine</text>
        <dbReference type="Rhea" id="RHEA:20249"/>
        <dbReference type="ChEBI" id="CHEBI:57416"/>
        <dbReference type="ChEBI" id="CHEBI:57972"/>
        <dbReference type="EC" id="5.1.1.1"/>
    </reaction>
</comment>
<dbReference type="GO" id="GO:0030170">
    <property type="term" value="F:pyridoxal phosphate binding"/>
    <property type="evidence" value="ECO:0007669"/>
    <property type="project" value="UniProtKB-UniRule"/>
</dbReference>
<dbReference type="FunFam" id="2.40.37.10:FF:000006">
    <property type="entry name" value="Alanine racemase"/>
    <property type="match status" value="1"/>
</dbReference>
<feature type="modified residue" description="N6-(pyridoxal phosphate)lysine" evidence="5 6">
    <location>
        <position position="41"/>
    </location>
</feature>
<feature type="binding site" evidence="5 7">
    <location>
        <position position="138"/>
    </location>
    <ligand>
        <name>substrate</name>
    </ligand>
</feature>
<dbReference type="InterPro" id="IPR009006">
    <property type="entry name" value="Ala_racemase/Decarboxylase_C"/>
</dbReference>
<keyword evidence="10" id="KW-1185">Reference proteome</keyword>
<keyword evidence="4 5" id="KW-0413">Isomerase</keyword>
<dbReference type="SUPFAM" id="SSF50621">
    <property type="entry name" value="Alanine racemase C-terminal domain-like"/>
    <property type="match status" value="1"/>
</dbReference>
<dbReference type="Gene3D" id="3.20.20.10">
    <property type="entry name" value="Alanine racemase"/>
    <property type="match status" value="1"/>
</dbReference>
<dbReference type="FunFam" id="3.20.20.10:FF:000002">
    <property type="entry name" value="Alanine racemase"/>
    <property type="match status" value="1"/>
</dbReference>
<dbReference type="PRINTS" id="PR00992">
    <property type="entry name" value="ALARACEMASE"/>
</dbReference>
<dbReference type="NCBIfam" id="TIGR00492">
    <property type="entry name" value="alr"/>
    <property type="match status" value="1"/>
</dbReference>
<comment type="pathway">
    <text evidence="5">Amino-acid biosynthesis; D-alanine biosynthesis; D-alanine from L-alanine: step 1/1.</text>
</comment>
<dbReference type="RefSeq" id="WP_078818252.1">
    <property type="nucleotide sequence ID" value="NZ_FUYJ01000007.1"/>
</dbReference>
<evidence type="ECO:0000256" key="5">
    <source>
        <dbReference type="HAMAP-Rule" id="MF_01201"/>
    </source>
</evidence>
<dbReference type="InterPro" id="IPR011079">
    <property type="entry name" value="Ala_racemase_C"/>
</dbReference>
<accession>A0A1T4YNE6</accession>
<dbReference type="Pfam" id="PF01168">
    <property type="entry name" value="Ala_racemase_N"/>
    <property type="match status" value="1"/>
</dbReference>
<dbReference type="Gene3D" id="2.40.37.10">
    <property type="entry name" value="Lyase, Ornithine Decarboxylase, Chain A, domain 1"/>
    <property type="match status" value="1"/>
</dbReference>
<dbReference type="HAMAP" id="MF_01201">
    <property type="entry name" value="Ala_racemase"/>
    <property type="match status" value="1"/>
</dbReference>
<evidence type="ECO:0000256" key="4">
    <source>
        <dbReference type="ARBA" id="ARBA00023235"/>
    </source>
</evidence>
<dbReference type="SMART" id="SM01005">
    <property type="entry name" value="Ala_racemase_C"/>
    <property type="match status" value="1"/>
</dbReference>
<dbReference type="InterPro" id="IPR029066">
    <property type="entry name" value="PLP-binding_barrel"/>
</dbReference>
<dbReference type="EC" id="5.1.1.1" evidence="5"/>
<protein>
    <recommendedName>
        <fullName evidence="5">Alanine racemase</fullName>
        <ecNumber evidence="5">5.1.1.1</ecNumber>
    </recommendedName>
</protein>
<dbReference type="GO" id="GO:0030632">
    <property type="term" value="P:D-alanine biosynthetic process"/>
    <property type="evidence" value="ECO:0007669"/>
    <property type="project" value="UniProtKB-UniRule"/>
</dbReference>
<evidence type="ECO:0000313" key="9">
    <source>
        <dbReference type="EMBL" id="SKB03213.1"/>
    </source>
</evidence>
<proteinExistence type="inferred from homology"/>
<organism evidence="9 10">
    <name type="scientific">Sporosarcina newyorkensis</name>
    <dbReference type="NCBI Taxonomy" id="759851"/>
    <lineage>
        <taxon>Bacteria</taxon>
        <taxon>Bacillati</taxon>
        <taxon>Bacillota</taxon>
        <taxon>Bacilli</taxon>
        <taxon>Bacillales</taxon>
        <taxon>Caryophanaceae</taxon>
        <taxon>Sporosarcina</taxon>
    </lineage>
</organism>
<evidence type="ECO:0000256" key="7">
    <source>
        <dbReference type="PIRSR" id="PIRSR600821-52"/>
    </source>
</evidence>
<comment type="cofactor">
    <cofactor evidence="2 5 6">
        <name>pyridoxal 5'-phosphate</name>
        <dbReference type="ChEBI" id="CHEBI:597326"/>
    </cofactor>
</comment>
<dbReference type="EMBL" id="FUYJ01000007">
    <property type="protein sequence ID" value="SKB03213.1"/>
    <property type="molecule type" value="Genomic_DNA"/>
</dbReference>
<dbReference type="AlphaFoldDB" id="A0A1T4YNE6"/>
<evidence type="ECO:0000256" key="2">
    <source>
        <dbReference type="ARBA" id="ARBA00001933"/>
    </source>
</evidence>